<dbReference type="InterPro" id="IPR001647">
    <property type="entry name" value="HTH_TetR"/>
</dbReference>
<protein>
    <submittedName>
        <fullName evidence="7">Transcriptional regulator, TetR family</fullName>
    </submittedName>
</protein>
<evidence type="ECO:0000256" key="4">
    <source>
        <dbReference type="PROSITE-ProRule" id="PRU00335"/>
    </source>
</evidence>
<gene>
    <name evidence="7" type="ordered locus">Tbis_0412</name>
</gene>
<dbReference type="eggNOG" id="COG1309">
    <property type="taxonomic scope" value="Bacteria"/>
</dbReference>
<sequence>MTATPEAEVPTNARGAPLSKRGERTRRKLLDAAEQVFAELGYYEASIVKITEAAGVSQGTFYIYFESKQQIFDELVADLNRRVRHAMSEAAKKGRTRAERERLGFAGYFRFTAEHPALYRIIRQAEFVSPDAMRRHYAKIAEGYMEGLRQAMDDGEIVRADPEVLAYALMGIGELIGMRWILWDDKQPPRQVPEDVFEEMHRFITRGLGATA</sequence>
<feature type="region of interest" description="Disordered" evidence="5">
    <location>
        <begin position="1"/>
        <end position="22"/>
    </location>
</feature>
<dbReference type="EMBL" id="CP001874">
    <property type="protein sequence ID" value="ADG87140.1"/>
    <property type="molecule type" value="Genomic_DNA"/>
</dbReference>
<dbReference type="PANTHER" id="PTHR30055">
    <property type="entry name" value="HTH-TYPE TRANSCRIPTIONAL REGULATOR RUTR"/>
    <property type="match status" value="1"/>
</dbReference>
<dbReference type="Gene3D" id="1.10.10.60">
    <property type="entry name" value="Homeodomain-like"/>
    <property type="match status" value="1"/>
</dbReference>
<keyword evidence="3" id="KW-0804">Transcription</keyword>
<dbReference type="KEGG" id="tbi:Tbis_0412"/>
<evidence type="ECO:0000256" key="5">
    <source>
        <dbReference type="SAM" id="MobiDB-lite"/>
    </source>
</evidence>
<dbReference type="OrthoDB" id="5112469at2"/>
<dbReference type="InterPro" id="IPR050109">
    <property type="entry name" value="HTH-type_TetR-like_transc_reg"/>
</dbReference>
<keyword evidence="8" id="KW-1185">Reference proteome</keyword>
<organism evidence="7 8">
    <name type="scientific">Thermobispora bispora (strain ATCC 19993 / DSM 43833 / CBS 139.67 / JCM 10125 / KCTC 9307 / NBRC 14880 / R51)</name>
    <dbReference type="NCBI Taxonomy" id="469371"/>
    <lineage>
        <taxon>Bacteria</taxon>
        <taxon>Bacillati</taxon>
        <taxon>Actinomycetota</taxon>
        <taxon>Actinomycetes</taxon>
        <taxon>Streptosporangiales</taxon>
        <taxon>Streptosporangiaceae</taxon>
        <taxon>Thermobispora</taxon>
    </lineage>
</organism>
<name>D6Y486_THEBD</name>
<dbReference type="HOGENOM" id="CLU_069356_12_6_11"/>
<dbReference type="InterPro" id="IPR036271">
    <property type="entry name" value="Tet_transcr_reg_TetR-rel_C_sf"/>
</dbReference>
<proteinExistence type="predicted"/>
<dbReference type="SUPFAM" id="SSF46689">
    <property type="entry name" value="Homeodomain-like"/>
    <property type="match status" value="1"/>
</dbReference>
<feature type="DNA-binding region" description="H-T-H motif" evidence="4">
    <location>
        <begin position="46"/>
        <end position="65"/>
    </location>
</feature>
<keyword evidence="2 4" id="KW-0238">DNA-binding</keyword>
<reference evidence="7 8" key="1">
    <citation type="submission" date="2010-01" db="EMBL/GenBank/DDBJ databases">
        <title>The complete genome of Thermobispora bispora DSM 43833.</title>
        <authorList>
            <consortium name="US DOE Joint Genome Institute (JGI-PGF)"/>
            <person name="Lucas S."/>
            <person name="Copeland A."/>
            <person name="Lapidus A."/>
            <person name="Glavina del Rio T."/>
            <person name="Dalin E."/>
            <person name="Tice H."/>
            <person name="Bruce D."/>
            <person name="Goodwin L."/>
            <person name="Pitluck S."/>
            <person name="Kyrpides N."/>
            <person name="Mavromatis K."/>
            <person name="Ivanova N."/>
            <person name="Mikhailova N."/>
            <person name="Chertkov O."/>
            <person name="Brettin T."/>
            <person name="Detter J.C."/>
            <person name="Han C."/>
            <person name="Larimer F."/>
            <person name="Land M."/>
            <person name="Hauser L."/>
            <person name="Markowitz V."/>
            <person name="Cheng J.-F."/>
            <person name="Hugenholtz P."/>
            <person name="Woyke T."/>
            <person name="Wu D."/>
            <person name="Jando M."/>
            <person name="Schneider S."/>
            <person name="Klenk H.-P."/>
            <person name="Eisen J.A."/>
        </authorList>
    </citation>
    <scope>NUCLEOTIDE SEQUENCE [LARGE SCALE GENOMIC DNA]</scope>
    <source>
        <strain evidence="8">ATCC 19993 / DSM 43833 / CBS 139.67 / JCM 10125 / KCTC 9307 / NBRC 14880 / R51</strain>
    </source>
</reference>
<keyword evidence="1" id="KW-0805">Transcription regulation</keyword>
<dbReference type="STRING" id="469371.Tbis_0412"/>
<evidence type="ECO:0000256" key="2">
    <source>
        <dbReference type="ARBA" id="ARBA00023125"/>
    </source>
</evidence>
<dbReference type="Proteomes" id="UP000006640">
    <property type="component" value="Chromosome"/>
</dbReference>
<dbReference type="Gene3D" id="1.10.357.10">
    <property type="entry name" value="Tetracycline Repressor, domain 2"/>
    <property type="match status" value="1"/>
</dbReference>
<dbReference type="PRINTS" id="PR00455">
    <property type="entry name" value="HTHTETR"/>
</dbReference>
<evidence type="ECO:0000313" key="7">
    <source>
        <dbReference type="EMBL" id="ADG87140.1"/>
    </source>
</evidence>
<evidence type="ECO:0000256" key="3">
    <source>
        <dbReference type="ARBA" id="ARBA00023163"/>
    </source>
</evidence>
<evidence type="ECO:0000256" key="1">
    <source>
        <dbReference type="ARBA" id="ARBA00023015"/>
    </source>
</evidence>
<dbReference type="GO" id="GO:0000976">
    <property type="term" value="F:transcription cis-regulatory region binding"/>
    <property type="evidence" value="ECO:0007669"/>
    <property type="project" value="TreeGrafter"/>
</dbReference>
<dbReference type="PROSITE" id="PS01081">
    <property type="entry name" value="HTH_TETR_1"/>
    <property type="match status" value="1"/>
</dbReference>
<dbReference type="FunFam" id="1.10.10.60:FF:000141">
    <property type="entry name" value="TetR family transcriptional regulator"/>
    <property type="match status" value="1"/>
</dbReference>
<dbReference type="InterPro" id="IPR009057">
    <property type="entry name" value="Homeodomain-like_sf"/>
</dbReference>
<dbReference type="PROSITE" id="PS50977">
    <property type="entry name" value="HTH_TETR_2"/>
    <property type="match status" value="1"/>
</dbReference>
<dbReference type="InterPro" id="IPR023772">
    <property type="entry name" value="DNA-bd_HTH_TetR-type_CS"/>
</dbReference>
<evidence type="ECO:0000259" key="6">
    <source>
        <dbReference type="PROSITE" id="PS50977"/>
    </source>
</evidence>
<evidence type="ECO:0000313" key="8">
    <source>
        <dbReference type="Proteomes" id="UP000006640"/>
    </source>
</evidence>
<dbReference type="GO" id="GO:0045892">
    <property type="term" value="P:negative regulation of DNA-templated transcription"/>
    <property type="evidence" value="ECO:0007669"/>
    <property type="project" value="UniProtKB-ARBA"/>
</dbReference>
<dbReference type="SUPFAM" id="SSF48498">
    <property type="entry name" value="Tetracyclin repressor-like, C-terminal domain"/>
    <property type="match status" value="1"/>
</dbReference>
<feature type="domain" description="HTH tetR-type" evidence="6">
    <location>
        <begin position="23"/>
        <end position="83"/>
    </location>
</feature>
<dbReference type="Pfam" id="PF00440">
    <property type="entry name" value="TetR_N"/>
    <property type="match status" value="1"/>
</dbReference>
<dbReference type="PANTHER" id="PTHR30055:SF234">
    <property type="entry name" value="HTH-TYPE TRANSCRIPTIONAL REGULATOR BETI"/>
    <property type="match status" value="1"/>
</dbReference>
<accession>D6Y486</accession>
<dbReference type="AlphaFoldDB" id="D6Y486"/>
<dbReference type="RefSeq" id="WP_013130673.1">
    <property type="nucleotide sequence ID" value="NC_014165.1"/>
</dbReference>
<dbReference type="GO" id="GO:0003700">
    <property type="term" value="F:DNA-binding transcription factor activity"/>
    <property type="evidence" value="ECO:0007669"/>
    <property type="project" value="TreeGrafter"/>
</dbReference>